<evidence type="ECO:0000256" key="2">
    <source>
        <dbReference type="ARBA" id="ARBA00022690"/>
    </source>
</evidence>
<evidence type="ECO:0000313" key="6">
    <source>
        <dbReference type="EnsemblMetazoa" id="CLYHEMP013734.1"/>
    </source>
</evidence>
<sequence>FNHQDSYETEKHINMLRFTILFACLLGITLGDGGLFPMTEEEIEKCMPLQNGMDIAVEQLNMKNDRKENDYRLVRTETIKASKQVVTGVLYRVHVTMEESVCQNVEGNKYKGLTDCPTKGNGQNKDCVFTIWSRPWMKKFGKDLLIKGINCN</sequence>
<dbReference type="InterPro" id="IPR046350">
    <property type="entry name" value="Cystatin_sf"/>
</dbReference>
<dbReference type="GO" id="GO:0005737">
    <property type="term" value="C:cytoplasm"/>
    <property type="evidence" value="ECO:0007669"/>
    <property type="project" value="TreeGrafter"/>
</dbReference>
<dbReference type="Pfam" id="PF00031">
    <property type="entry name" value="Cystatin"/>
    <property type="match status" value="1"/>
</dbReference>
<keyword evidence="2" id="KW-0646">Protease inhibitor</keyword>
<accession>A0A7M5WW38</accession>
<keyword evidence="4" id="KW-0812">Transmembrane</keyword>
<evidence type="ECO:0000313" key="7">
    <source>
        <dbReference type="Proteomes" id="UP000594262"/>
    </source>
</evidence>
<dbReference type="CDD" id="cd00042">
    <property type="entry name" value="CY"/>
    <property type="match status" value="1"/>
</dbReference>
<keyword evidence="4" id="KW-1133">Transmembrane helix</keyword>
<dbReference type="PANTHER" id="PTHR46186">
    <property type="entry name" value="CYSTATIN"/>
    <property type="match status" value="1"/>
</dbReference>
<evidence type="ECO:0000259" key="5">
    <source>
        <dbReference type="SMART" id="SM00043"/>
    </source>
</evidence>
<reference evidence="6" key="1">
    <citation type="submission" date="2021-01" db="UniProtKB">
        <authorList>
            <consortium name="EnsemblMetazoa"/>
        </authorList>
    </citation>
    <scope>IDENTIFICATION</scope>
</reference>
<dbReference type="InterPro" id="IPR000010">
    <property type="entry name" value="Cystatin_dom"/>
</dbReference>
<feature type="domain" description="Cystatin" evidence="5">
    <location>
        <begin position="38"/>
        <end position="149"/>
    </location>
</feature>
<dbReference type="Gene3D" id="3.10.450.10">
    <property type="match status" value="1"/>
</dbReference>
<comment type="similarity">
    <text evidence="1">Belongs to the cystatin family.</text>
</comment>
<dbReference type="GO" id="GO:0031982">
    <property type="term" value="C:vesicle"/>
    <property type="evidence" value="ECO:0007669"/>
    <property type="project" value="TreeGrafter"/>
</dbReference>
<dbReference type="SUPFAM" id="SSF54403">
    <property type="entry name" value="Cystatin/monellin"/>
    <property type="match status" value="1"/>
</dbReference>
<keyword evidence="7" id="KW-1185">Reference proteome</keyword>
<name>A0A7M5WW38_9CNID</name>
<dbReference type="SMART" id="SM00043">
    <property type="entry name" value="CY"/>
    <property type="match status" value="1"/>
</dbReference>
<evidence type="ECO:0000256" key="3">
    <source>
        <dbReference type="ARBA" id="ARBA00022704"/>
    </source>
</evidence>
<evidence type="ECO:0000256" key="1">
    <source>
        <dbReference type="ARBA" id="ARBA00009403"/>
    </source>
</evidence>
<dbReference type="AlphaFoldDB" id="A0A7M5WW38"/>
<dbReference type="Proteomes" id="UP000594262">
    <property type="component" value="Unplaced"/>
</dbReference>
<keyword evidence="3" id="KW-0789">Thiol protease inhibitor</keyword>
<evidence type="ECO:0000256" key="4">
    <source>
        <dbReference type="SAM" id="Phobius"/>
    </source>
</evidence>
<protein>
    <recommendedName>
        <fullName evidence="5">Cystatin domain-containing protein</fullName>
    </recommendedName>
</protein>
<feature type="transmembrane region" description="Helical" evidence="4">
    <location>
        <begin position="15"/>
        <end position="35"/>
    </location>
</feature>
<dbReference type="OrthoDB" id="1908104at2759"/>
<dbReference type="EnsemblMetazoa" id="CLYHEMT013734.1">
    <property type="protein sequence ID" value="CLYHEMP013734.1"/>
    <property type="gene ID" value="CLYHEMG013734"/>
</dbReference>
<organism evidence="6 7">
    <name type="scientific">Clytia hemisphaerica</name>
    <dbReference type="NCBI Taxonomy" id="252671"/>
    <lineage>
        <taxon>Eukaryota</taxon>
        <taxon>Metazoa</taxon>
        <taxon>Cnidaria</taxon>
        <taxon>Hydrozoa</taxon>
        <taxon>Hydroidolina</taxon>
        <taxon>Leptothecata</taxon>
        <taxon>Obeliida</taxon>
        <taxon>Clytiidae</taxon>
        <taxon>Clytia</taxon>
    </lineage>
</organism>
<dbReference type="GO" id="GO:0005615">
    <property type="term" value="C:extracellular space"/>
    <property type="evidence" value="ECO:0007669"/>
    <property type="project" value="TreeGrafter"/>
</dbReference>
<dbReference type="GO" id="GO:0004869">
    <property type="term" value="F:cysteine-type endopeptidase inhibitor activity"/>
    <property type="evidence" value="ECO:0007669"/>
    <property type="project" value="UniProtKB-KW"/>
</dbReference>
<proteinExistence type="inferred from homology"/>
<dbReference type="PANTHER" id="PTHR46186:SF2">
    <property type="entry name" value="CYSTATIN"/>
    <property type="match status" value="1"/>
</dbReference>
<keyword evidence="4" id="KW-0472">Membrane</keyword>